<evidence type="ECO:0000313" key="2">
    <source>
        <dbReference type="Proteomes" id="UP000829364"/>
    </source>
</evidence>
<organism evidence="1 2">
    <name type="scientific">Purpureocillium takamizusanense</name>
    <dbReference type="NCBI Taxonomy" id="2060973"/>
    <lineage>
        <taxon>Eukaryota</taxon>
        <taxon>Fungi</taxon>
        <taxon>Dikarya</taxon>
        <taxon>Ascomycota</taxon>
        <taxon>Pezizomycotina</taxon>
        <taxon>Sordariomycetes</taxon>
        <taxon>Hypocreomycetidae</taxon>
        <taxon>Hypocreales</taxon>
        <taxon>Ophiocordycipitaceae</taxon>
        <taxon>Purpureocillium</taxon>
    </lineage>
</organism>
<dbReference type="KEGG" id="ptkz:JDV02_010145"/>
<evidence type="ECO:0000313" key="1">
    <source>
        <dbReference type="EMBL" id="UNI24396.1"/>
    </source>
</evidence>
<dbReference type="AlphaFoldDB" id="A0A9Q8VGC7"/>
<protein>
    <submittedName>
        <fullName evidence="1">Uncharacterized protein</fullName>
    </submittedName>
</protein>
<accession>A0A9Q8VGC7</accession>
<keyword evidence="2" id="KW-1185">Reference proteome</keyword>
<dbReference type="GeneID" id="72072090"/>
<name>A0A9Q8VGC7_9HYPO</name>
<dbReference type="OrthoDB" id="6247875at2759"/>
<dbReference type="RefSeq" id="XP_047847877.1">
    <property type="nucleotide sequence ID" value="XM_047991864.1"/>
</dbReference>
<sequence>MSVPVPAPSRRQALSVRIGVTFISNGPDTHIIVPDTLSEDFVRRMANNLSARSQQPVKVFHDAGSETFRVCPWRPGNALDPALYGVLRFECNAIRLQTTYPRDNRAQALYTLYHSAELREEEPHLCEEEIALLVRTMWEAEPLGEQQLWEYWAWEERCDLHRRLIGL</sequence>
<reference evidence="1" key="1">
    <citation type="submission" date="2021-11" db="EMBL/GenBank/DDBJ databases">
        <title>Purpureocillium_takamizusanense_genome.</title>
        <authorList>
            <person name="Nguyen N.-H."/>
        </authorList>
    </citation>
    <scope>NUCLEOTIDE SEQUENCE</scope>
    <source>
        <strain evidence="1">PT3</strain>
    </source>
</reference>
<gene>
    <name evidence="1" type="ORF">JDV02_010145</name>
</gene>
<proteinExistence type="predicted"/>
<dbReference type="EMBL" id="CP086364">
    <property type="protein sequence ID" value="UNI24396.1"/>
    <property type="molecule type" value="Genomic_DNA"/>
</dbReference>
<dbReference type="Proteomes" id="UP000829364">
    <property type="component" value="Chromosome 11"/>
</dbReference>